<evidence type="ECO:0000256" key="1">
    <source>
        <dbReference type="SAM" id="MobiDB-lite"/>
    </source>
</evidence>
<dbReference type="EMBL" id="NWUJ01000006">
    <property type="protein sequence ID" value="PFH34762.1"/>
    <property type="molecule type" value="Genomic_DNA"/>
</dbReference>
<dbReference type="AlphaFoldDB" id="A0A2A9MH79"/>
<dbReference type="RefSeq" id="XP_029218771.1">
    <property type="nucleotide sequence ID" value="XM_029365188.1"/>
</dbReference>
<proteinExistence type="predicted"/>
<organism evidence="2 3">
    <name type="scientific">Besnoitia besnoiti</name>
    <name type="common">Apicomplexan protozoan</name>
    <dbReference type="NCBI Taxonomy" id="94643"/>
    <lineage>
        <taxon>Eukaryota</taxon>
        <taxon>Sar</taxon>
        <taxon>Alveolata</taxon>
        <taxon>Apicomplexa</taxon>
        <taxon>Conoidasida</taxon>
        <taxon>Coccidia</taxon>
        <taxon>Eucoccidiorida</taxon>
        <taxon>Eimeriorina</taxon>
        <taxon>Sarcocystidae</taxon>
        <taxon>Besnoitia</taxon>
    </lineage>
</organism>
<sequence>MARKKRGDNAATEQAAPAATAAQPAQKAPAGKAAAPPA</sequence>
<protein>
    <submittedName>
        <fullName evidence="2">Uncharacterized protein</fullName>
    </submittedName>
</protein>
<dbReference type="VEuPathDB" id="ToxoDB:BESB_067950"/>
<reference evidence="2 3" key="1">
    <citation type="submission" date="2017-09" db="EMBL/GenBank/DDBJ databases">
        <title>Genome sequencing of Besnoitia besnoiti strain Bb-Ger1.</title>
        <authorList>
            <person name="Schares G."/>
            <person name="Venepally P."/>
            <person name="Lorenzi H.A."/>
        </authorList>
    </citation>
    <scope>NUCLEOTIDE SEQUENCE [LARGE SCALE GENOMIC DNA]</scope>
    <source>
        <strain evidence="2 3">Bb-Ger1</strain>
    </source>
</reference>
<dbReference type="Proteomes" id="UP000224006">
    <property type="component" value="Chromosome VI"/>
</dbReference>
<dbReference type="GeneID" id="40311721"/>
<evidence type="ECO:0000313" key="2">
    <source>
        <dbReference type="EMBL" id="PFH34762.1"/>
    </source>
</evidence>
<comment type="caution">
    <text evidence="2">The sequence shown here is derived from an EMBL/GenBank/DDBJ whole genome shotgun (WGS) entry which is preliminary data.</text>
</comment>
<name>A0A2A9MH79_BESBE</name>
<feature type="region of interest" description="Disordered" evidence="1">
    <location>
        <begin position="1"/>
        <end position="38"/>
    </location>
</feature>
<feature type="compositionally biased region" description="Low complexity" evidence="1">
    <location>
        <begin position="10"/>
        <end position="38"/>
    </location>
</feature>
<gene>
    <name evidence="2" type="ORF">BESB_067950</name>
</gene>
<dbReference type="KEGG" id="bbes:BESB_067950"/>
<keyword evidence="3" id="KW-1185">Reference proteome</keyword>
<evidence type="ECO:0000313" key="3">
    <source>
        <dbReference type="Proteomes" id="UP000224006"/>
    </source>
</evidence>
<accession>A0A2A9MH79</accession>